<keyword evidence="1" id="KW-0175">Coiled coil</keyword>
<feature type="compositionally biased region" description="Basic and acidic residues" evidence="2">
    <location>
        <begin position="781"/>
        <end position="801"/>
    </location>
</feature>
<dbReference type="Proteomes" id="UP001470230">
    <property type="component" value="Unassembled WGS sequence"/>
</dbReference>
<feature type="compositionally biased region" description="Acidic residues" evidence="2">
    <location>
        <begin position="984"/>
        <end position="1014"/>
    </location>
</feature>
<evidence type="ECO:0000313" key="3">
    <source>
        <dbReference type="EMBL" id="KAK8894448.1"/>
    </source>
</evidence>
<keyword evidence="4" id="KW-1185">Reference proteome</keyword>
<feature type="compositionally biased region" description="Basic and acidic residues" evidence="2">
    <location>
        <begin position="1037"/>
        <end position="1078"/>
    </location>
</feature>
<protein>
    <submittedName>
        <fullName evidence="3">Uncharacterized protein</fullName>
    </submittedName>
</protein>
<feature type="compositionally biased region" description="Acidic residues" evidence="2">
    <location>
        <begin position="938"/>
        <end position="950"/>
    </location>
</feature>
<dbReference type="Gene3D" id="3.80.10.10">
    <property type="entry name" value="Ribonuclease Inhibitor"/>
    <property type="match status" value="1"/>
</dbReference>
<comment type="caution">
    <text evidence="3">The sequence shown here is derived from an EMBL/GenBank/DDBJ whole genome shotgun (WGS) entry which is preliminary data.</text>
</comment>
<dbReference type="InterPro" id="IPR032675">
    <property type="entry name" value="LRR_dom_sf"/>
</dbReference>
<name>A0ABR2KTR4_9EUKA</name>
<feature type="compositionally biased region" description="Basic residues" evidence="2">
    <location>
        <begin position="802"/>
        <end position="811"/>
    </location>
</feature>
<gene>
    <name evidence="3" type="ORF">M9Y10_022882</name>
</gene>
<feature type="compositionally biased region" description="Basic and acidic residues" evidence="2">
    <location>
        <begin position="951"/>
        <end position="983"/>
    </location>
</feature>
<dbReference type="SUPFAM" id="SSF52047">
    <property type="entry name" value="RNI-like"/>
    <property type="match status" value="1"/>
</dbReference>
<dbReference type="EMBL" id="JAPFFF010000003">
    <property type="protein sequence ID" value="KAK8894448.1"/>
    <property type="molecule type" value="Genomic_DNA"/>
</dbReference>
<feature type="coiled-coil region" evidence="1">
    <location>
        <begin position="643"/>
        <end position="670"/>
    </location>
</feature>
<sequence>MELKKLHPYFQLSLLEELYKAKIYEIDENKKKIEQDLIITNVCFFFLRRRGFSSGFTLSNAISPESILAVTIEDDKMVFTIEQENDSSNQQKKTFTSNENTKIIAIMKQVRWALFGDITINTNTDSLKDELQLNTMQYSSKNQNAERFLAHAINSNHSDLLSMAQSIFEMFSKENNSFTITHEIIKSSLINPFIQTLLSLRYFYEIIISNNQYSVFLDFISQILKQSKFLKKITFDNISFAKLNSNDTIFQGKDIEKSFSSIAFVNGCDFTSNQFLIFLRDFSSYTGNIESVVIKNCKFTSNTLPSFFDHINGVKSIKKVKYFEIDGLSSSDQIQEPLIRLLNNSNQFFHCIKVTNLPLDADVVLSRSTLFDNHVEEFHLHNSNFLKAIIPPIENYYSCNTIDLSRTKFKLESLISFFNNIKPPIRKIILNEINIDNKSLSEFYQQLPKYNFQFIEQFEFASNPVPSSYNQIFLDFISKMKNLAVLNISSSLDSSDSSVIENASNLLHSLKNLLLLIFKGSGKSSFKSEFTSIFDKLPPYLFYLDISGQNIGDDGMIKLAEFIVSRGKPNSQLQDIFEFKATQINHFLSNFEAKADGTLQYIIFNRMGCTIKGFISVLESIVGSDSAIKNAEWGQQEIYRLSKKDSSFEKNQLESRIQQLKNLFDDKFANNSKDPILSTSSFSTNSIIHFSLSSLPNQELNKKEKKKKREKDKEKKDDKERSKRKKRSKEKIEENENNEALCIEKERKERKRKEKKDSKDKVEVKDKTEEKEKREKKRKEKKELKDKNEVNEKVEETENGKTKRKEKRKPKEKANAEITDKTETKAKEKRKSDEKKIKKKKEKEDREEEKETKKDIKLEKEAKKSIKLEAENETKEKVEKKIKNELVNEVTNEIKEENENIKKNEVEEEKEKDDDIKNEDEDENEKDDEVEIKSEAENEKDDEVEINNEAENEKDNEIKNEVDKRIENEEAVDNDVKYDGIKIEEEEEDIESGNDEIEIEEEEEEKESEDENANEYEKEEQSDNEFEKESSDEEHDDRESLENKKEEEESSNKEKENDEKEEQETKNESEKEEVKKDDEFESIPPIVIKPKIDYRAIILDNSNQPFYDDLVECVGADSVSKCPLEDALNRLQKEAPFLLS</sequence>
<proteinExistence type="predicted"/>
<feature type="compositionally biased region" description="Basic and acidic residues" evidence="2">
    <location>
        <begin position="711"/>
        <end position="721"/>
    </location>
</feature>
<feature type="compositionally biased region" description="Basic and acidic residues" evidence="2">
    <location>
        <begin position="755"/>
        <end position="773"/>
    </location>
</feature>
<evidence type="ECO:0000313" key="4">
    <source>
        <dbReference type="Proteomes" id="UP001470230"/>
    </source>
</evidence>
<evidence type="ECO:0000256" key="1">
    <source>
        <dbReference type="SAM" id="Coils"/>
    </source>
</evidence>
<feature type="compositionally biased region" description="Basic and acidic residues" evidence="2">
    <location>
        <begin position="1015"/>
        <end position="1029"/>
    </location>
</feature>
<feature type="compositionally biased region" description="Acidic residues" evidence="2">
    <location>
        <begin position="906"/>
        <end position="930"/>
    </location>
</feature>
<feature type="compositionally biased region" description="Basic and acidic residues" evidence="2">
    <location>
        <begin position="849"/>
        <end position="905"/>
    </location>
</feature>
<evidence type="ECO:0000256" key="2">
    <source>
        <dbReference type="SAM" id="MobiDB-lite"/>
    </source>
</evidence>
<organism evidence="3 4">
    <name type="scientific">Tritrichomonas musculus</name>
    <dbReference type="NCBI Taxonomy" id="1915356"/>
    <lineage>
        <taxon>Eukaryota</taxon>
        <taxon>Metamonada</taxon>
        <taxon>Parabasalia</taxon>
        <taxon>Tritrichomonadida</taxon>
        <taxon>Tritrichomonadidae</taxon>
        <taxon>Tritrichomonas</taxon>
    </lineage>
</organism>
<feature type="compositionally biased region" description="Basic and acidic residues" evidence="2">
    <location>
        <begin position="812"/>
        <end position="836"/>
    </location>
</feature>
<feature type="region of interest" description="Disordered" evidence="2">
    <location>
        <begin position="698"/>
        <end position="1083"/>
    </location>
</feature>
<accession>A0ABR2KTR4</accession>
<reference evidence="3 4" key="1">
    <citation type="submission" date="2024-04" db="EMBL/GenBank/DDBJ databases">
        <title>Tritrichomonas musculus Genome.</title>
        <authorList>
            <person name="Alves-Ferreira E."/>
            <person name="Grigg M."/>
            <person name="Lorenzi H."/>
            <person name="Galac M."/>
        </authorList>
    </citation>
    <scope>NUCLEOTIDE SEQUENCE [LARGE SCALE GENOMIC DNA]</scope>
    <source>
        <strain evidence="3 4">EAF2021</strain>
    </source>
</reference>